<dbReference type="GO" id="GO:0008270">
    <property type="term" value="F:zinc ion binding"/>
    <property type="evidence" value="ECO:0007669"/>
    <property type="project" value="UniProtKB-KW"/>
</dbReference>
<evidence type="ECO:0000313" key="7">
    <source>
        <dbReference type="EMBL" id="CCC46977.1"/>
    </source>
</evidence>
<evidence type="ECO:0000256" key="1">
    <source>
        <dbReference type="ARBA" id="ARBA00022723"/>
    </source>
</evidence>
<dbReference type="GO" id="GO:0051087">
    <property type="term" value="F:protein-folding chaperone binding"/>
    <property type="evidence" value="ECO:0007669"/>
    <property type="project" value="TreeGrafter"/>
</dbReference>
<keyword evidence="1" id="KW-0479">Metal-binding</keyword>
<dbReference type="GO" id="GO:0030150">
    <property type="term" value="P:protein import into mitochondrial matrix"/>
    <property type="evidence" value="ECO:0007669"/>
    <property type="project" value="TreeGrafter"/>
</dbReference>
<organism evidence="7">
    <name type="scientific">Trypanosoma vivax (strain Y486)</name>
    <dbReference type="NCBI Taxonomy" id="1055687"/>
    <lineage>
        <taxon>Eukaryota</taxon>
        <taxon>Discoba</taxon>
        <taxon>Euglenozoa</taxon>
        <taxon>Kinetoplastea</taxon>
        <taxon>Metakinetoplastina</taxon>
        <taxon>Trypanosomatida</taxon>
        <taxon>Trypanosomatidae</taxon>
        <taxon>Trypanosoma</taxon>
        <taxon>Duttonella</taxon>
    </lineage>
</organism>
<dbReference type="EMBL" id="HE573019">
    <property type="protein sequence ID" value="CCC46977.1"/>
    <property type="molecule type" value="Genomic_DNA"/>
</dbReference>
<proteinExistence type="predicted"/>
<reference evidence="7" key="1">
    <citation type="journal article" date="2012" name="Proc. Natl. Acad. Sci. U.S.A.">
        <title>Antigenic diversity is generated by distinct evolutionary mechanisms in African trypanosome species.</title>
        <authorList>
            <person name="Jackson A.P."/>
            <person name="Berry A."/>
            <person name="Aslett M."/>
            <person name="Allison H.C."/>
            <person name="Burton P."/>
            <person name="Vavrova-Anderson J."/>
            <person name="Brown R."/>
            <person name="Browne H."/>
            <person name="Corton N."/>
            <person name="Hauser H."/>
            <person name="Gamble J."/>
            <person name="Gilderthorp R."/>
            <person name="Marcello L."/>
            <person name="McQuillan J."/>
            <person name="Otto T.D."/>
            <person name="Quail M.A."/>
            <person name="Sanders M.J."/>
            <person name="van Tonder A."/>
            <person name="Ginger M.L."/>
            <person name="Field M.C."/>
            <person name="Barry J.D."/>
            <person name="Hertz-Fowler C."/>
            <person name="Berriman M."/>
        </authorList>
    </citation>
    <scope>NUCLEOTIDE SEQUENCE</scope>
    <source>
        <strain evidence="7">Y486</strain>
    </source>
</reference>
<accession>G0TSQ0</accession>
<dbReference type="GO" id="GO:0005739">
    <property type="term" value="C:mitochondrion"/>
    <property type="evidence" value="ECO:0007669"/>
    <property type="project" value="TreeGrafter"/>
</dbReference>
<gene>
    <name evidence="7" type="ORF">TVY486_0301660</name>
</gene>
<dbReference type="Pfam" id="PF05180">
    <property type="entry name" value="zf-DNL"/>
    <property type="match status" value="1"/>
</dbReference>
<name>G0TSQ0_TRYVY</name>
<feature type="domain" description="DNL-type" evidence="6">
    <location>
        <begin position="100"/>
        <end position="184"/>
    </location>
</feature>
<dbReference type="InterPro" id="IPR024158">
    <property type="entry name" value="Mt_import_TIM15"/>
</dbReference>
<evidence type="ECO:0000256" key="3">
    <source>
        <dbReference type="ARBA" id="ARBA00022833"/>
    </source>
</evidence>
<dbReference type="GO" id="GO:0006457">
    <property type="term" value="P:protein folding"/>
    <property type="evidence" value="ECO:0007669"/>
    <property type="project" value="TreeGrafter"/>
</dbReference>
<evidence type="ECO:0000256" key="2">
    <source>
        <dbReference type="ARBA" id="ARBA00022771"/>
    </source>
</evidence>
<evidence type="ECO:0000256" key="5">
    <source>
        <dbReference type="SAM" id="MobiDB-lite"/>
    </source>
</evidence>
<dbReference type="PROSITE" id="PS51501">
    <property type="entry name" value="ZF_DNL"/>
    <property type="match status" value="1"/>
</dbReference>
<dbReference type="PANTHER" id="PTHR20922:SF13">
    <property type="entry name" value="DNL-TYPE ZINC FINGER PROTEIN"/>
    <property type="match status" value="1"/>
</dbReference>
<dbReference type="VEuPathDB" id="TriTrypDB:TvY486_0301660"/>
<keyword evidence="2 4" id="KW-0863">Zinc-finger</keyword>
<evidence type="ECO:0000256" key="4">
    <source>
        <dbReference type="PROSITE-ProRule" id="PRU00834"/>
    </source>
</evidence>
<dbReference type="InterPro" id="IPR007853">
    <property type="entry name" value="Znf_DNL-typ"/>
</dbReference>
<sequence>MYRCVPYCMRRSLLVSRPLLTQLPWRLLRFCGSRTPPSDLASVASGSSAGDYSSMERDSETELEKMIQQLSGEDQRLIFNALQKPEEQPSSKMGGVGIGTKKADMVAAFTCGRCDHRTVKKFSKHAYTKGIVIVQCPSCEVRHLLADNLGWFTDEARNIEDILREKGESFVRFGGDYQLEPRPQ</sequence>
<dbReference type="PANTHER" id="PTHR20922">
    <property type="entry name" value="DNL-TYPE ZINC FINGER PROTEIN"/>
    <property type="match status" value="1"/>
</dbReference>
<protein>
    <recommendedName>
        <fullName evidence="6">DNL-type domain-containing protein</fullName>
    </recommendedName>
</protein>
<keyword evidence="3" id="KW-0862">Zinc</keyword>
<dbReference type="AlphaFoldDB" id="G0TSQ0"/>
<feature type="region of interest" description="Disordered" evidence="5">
    <location>
        <begin position="37"/>
        <end position="58"/>
    </location>
</feature>
<dbReference type="GO" id="GO:0050821">
    <property type="term" value="P:protein stabilization"/>
    <property type="evidence" value="ECO:0007669"/>
    <property type="project" value="TreeGrafter"/>
</dbReference>
<evidence type="ECO:0000259" key="6">
    <source>
        <dbReference type="PROSITE" id="PS51501"/>
    </source>
</evidence>